<evidence type="ECO:0000256" key="2">
    <source>
        <dbReference type="ARBA" id="ARBA00022723"/>
    </source>
</evidence>
<keyword evidence="5" id="KW-0482">Metalloprotease</keyword>
<feature type="active site" description="Proton donor" evidence="6">
    <location>
        <position position="367"/>
    </location>
</feature>
<evidence type="ECO:0000256" key="3">
    <source>
        <dbReference type="ARBA" id="ARBA00022801"/>
    </source>
</evidence>
<evidence type="ECO:0000256" key="7">
    <source>
        <dbReference type="PIRSR" id="PIRSR627057-2"/>
    </source>
</evidence>
<keyword evidence="2 7" id="KW-0479">Metal-binding</keyword>
<evidence type="ECO:0000256" key="5">
    <source>
        <dbReference type="ARBA" id="ARBA00023049"/>
    </source>
</evidence>
<keyword evidence="3" id="KW-0378">Hydrolase</keyword>
<keyword evidence="4 7" id="KW-0862">Zinc</keyword>
<evidence type="ECO:0000256" key="6">
    <source>
        <dbReference type="PIRSR" id="PIRSR627057-1"/>
    </source>
</evidence>
<keyword evidence="11" id="KW-1185">Reference proteome</keyword>
<evidence type="ECO:0000259" key="8">
    <source>
        <dbReference type="Pfam" id="PF01435"/>
    </source>
</evidence>
<organism evidence="10 11">
    <name type="scientific">Ruminiclostridium herbifermentans</name>
    <dbReference type="NCBI Taxonomy" id="2488810"/>
    <lineage>
        <taxon>Bacteria</taxon>
        <taxon>Bacillati</taxon>
        <taxon>Bacillota</taxon>
        <taxon>Clostridia</taxon>
        <taxon>Eubacteriales</taxon>
        <taxon>Oscillospiraceae</taxon>
        <taxon>Ruminiclostridium</taxon>
    </lineage>
</organism>
<dbReference type="OrthoDB" id="9781930at2"/>
<accession>A0A4U7JG83</accession>
<name>A0A4U7JG83_9FIRM</name>
<feature type="binding site" evidence="7">
    <location>
        <position position="283"/>
    </location>
    <ligand>
        <name>Zn(2+)</name>
        <dbReference type="ChEBI" id="CHEBI:29105"/>
        <note>catalytic</note>
    </ligand>
</feature>
<feature type="active site" evidence="6">
    <location>
        <position position="284"/>
    </location>
</feature>
<dbReference type="EMBL" id="CP061336">
    <property type="protein sequence ID" value="QNU68005.1"/>
    <property type="molecule type" value="Genomic_DNA"/>
</dbReference>
<evidence type="ECO:0000313" key="11">
    <source>
        <dbReference type="Proteomes" id="UP000306409"/>
    </source>
</evidence>
<dbReference type="CDD" id="cd07343">
    <property type="entry name" value="M48A_Zmpste24p_like"/>
    <property type="match status" value="1"/>
</dbReference>
<dbReference type="Gene3D" id="3.30.2010.10">
    <property type="entry name" value="Metalloproteases ('zincins'), catalytic domain"/>
    <property type="match status" value="1"/>
</dbReference>
<evidence type="ECO:0000259" key="9">
    <source>
        <dbReference type="Pfam" id="PF16491"/>
    </source>
</evidence>
<dbReference type="GO" id="GO:0046872">
    <property type="term" value="F:metal ion binding"/>
    <property type="evidence" value="ECO:0007669"/>
    <property type="project" value="UniProtKB-KW"/>
</dbReference>
<dbReference type="RefSeq" id="WP_137698262.1">
    <property type="nucleotide sequence ID" value="NZ_CP061336.1"/>
</dbReference>
<protein>
    <submittedName>
        <fullName evidence="10">M48 family metallopeptidase</fullName>
    </submittedName>
</protein>
<feature type="binding site" evidence="7">
    <location>
        <position position="363"/>
    </location>
    <ligand>
        <name>Zn(2+)</name>
        <dbReference type="ChEBI" id="CHEBI:29105"/>
        <note>catalytic</note>
    </ligand>
</feature>
<gene>
    <name evidence="10" type="ORF">EHE19_006060</name>
</gene>
<dbReference type="InterPro" id="IPR001915">
    <property type="entry name" value="Peptidase_M48"/>
</dbReference>
<evidence type="ECO:0000256" key="1">
    <source>
        <dbReference type="ARBA" id="ARBA00022670"/>
    </source>
</evidence>
<proteinExistence type="predicted"/>
<feature type="domain" description="CAAX prenyl protease 1 N-terminal" evidence="9">
    <location>
        <begin position="59"/>
        <end position="210"/>
    </location>
</feature>
<feature type="binding site" evidence="7">
    <location>
        <position position="287"/>
    </location>
    <ligand>
        <name>Zn(2+)</name>
        <dbReference type="ChEBI" id="CHEBI:29105"/>
        <note>catalytic</note>
    </ligand>
</feature>
<dbReference type="Pfam" id="PF16491">
    <property type="entry name" value="Peptidase_M48_N"/>
    <property type="match status" value="1"/>
</dbReference>
<dbReference type="InterPro" id="IPR027057">
    <property type="entry name" value="CAXX_Prtase_1"/>
</dbReference>
<dbReference type="PANTHER" id="PTHR10120">
    <property type="entry name" value="CAAX PRENYL PROTEASE 1"/>
    <property type="match status" value="1"/>
</dbReference>
<dbReference type="InterPro" id="IPR032456">
    <property type="entry name" value="Peptidase_M48_N"/>
</dbReference>
<comment type="cofactor">
    <cofactor evidence="7">
        <name>Zn(2+)</name>
        <dbReference type="ChEBI" id="CHEBI:29105"/>
    </cofactor>
    <text evidence="7">Binds 1 zinc ion per subunit.</text>
</comment>
<evidence type="ECO:0000313" key="10">
    <source>
        <dbReference type="EMBL" id="QNU68005.1"/>
    </source>
</evidence>
<reference evidence="10 11" key="1">
    <citation type="submission" date="2020-09" db="EMBL/GenBank/DDBJ databases">
        <title>Characterization and genome sequencing of Ruminiclostridium sp. nov. MA18.</title>
        <authorList>
            <person name="Rettenmaier R."/>
            <person name="Kowollik M.-L."/>
            <person name="Liebl W."/>
            <person name="Zverlov V."/>
        </authorList>
    </citation>
    <scope>NUCLEOTIDE SEQUENCE [LARGE SCALE GENOMIC DNA]</scope>
    <source>
        <strain evidence="10 11">MA18</strain>
    </source>
</reference>
<dbReference type="GO" id="GO:0071586">
    <property type="term" value="P:CAAX-box protein processing"/>
    <property type="evidence" value="ECO:0007669"/>
    <property type="project" value="InterPro"/>
</dbReference>
<dbReference type="Proteomes" id="UP000306409">
    <property type="component" value="Chromosome"/>
</dbReference>
<sequence length="443" mass="52073">MNKEIRKAILIIFVIFFIFTCLVLISEFINYRQILNTYPQNPHLAVPDTVSVAMPTQAAFDFQRSKVTTWLIRLFLGFVVPAFFIFSKLSASIRNWARRKAKRWTLIIMLYFILYSVIEILIYLPLDFYTGFVRMHQYGLSNQTFVQWLIETVKSFFVNTVILAVIIWIPFLIIKKSPKRWWLYLALVSIPYMFCISYLQPIVIDPMFNQYKEIEDGELSLKIDELLSKTYIENCQVLQVDKSKDTNQMNAYMTGVFNTKRIVLWDTTINYLNVDEILGIVAHEMGHYLMGHIWKSIFLGGLGGILILYLVYRICNWFLEKSKGKYGFYRLSDVAAFPLIILAINLMLFITAPISNAYSRSIELEADRFELELTQNNFATATATVKLHQQSLAMLEPGYIYMLWTYDHPTYKSRVDFANQYRPWEEGKPLKYQKYMKENEQAK</sequence>
<dbReference type="GO" id="GO:0004222">
    <property type="term" value="F:metalloendopeptidase activity"/>
    <property type="evidence" value="ECO:0007669"/>
    <property type="project" value="InterPro"/>
</dbReference>
<keyword evidence="1" id="KW-0645">Protease</keyword>
<dbReference type="AlphaFoldDB" id="A0A4U7JG83"/>
<dbReference type="Pfam" id="PF01435">
    <property type="entry name" value="Peptidase_M48"/>
    <property type="match status" value="1"/>
</dbReference>
<dbReference type="KEGG" id="rher:EHE19_006060"/>
<evidence type="ECO:0000256" key="4">
    <source>
        <dbReference type="ARBA" id="ARBA00022833"/>
    </source>
</evidence>
<feature type="domain" description="Peptidase M48" evidence="8">
    <location>
        <begin position="215"/>
        <end position="418"/>
    </location>
</feature>